<keyword evidence="2 7" id="KW-0963">Cytoplasm</keyword>
<feature type="coiled-coil region" evidence="7">
    <location>
        <begin position="261"/>
        <end position="316"/>
    </location>
</feature>
<dbReference type="Proteomes" id="UP000244338">
    <property type="component" value="Unassembled WGS sequence"/>
</dbReference>
<dbReference type="GO" id="GO:0006260">
    <property type="term" value="P:DNA replication"/>
    <property type="evidence" value="ECO:0007669"/>
    <property type="project" value="UniProtKB-UniRule"/>
</dbReference>
<dbReference type="SUPFAM" id="SSF52540">
    <property type="entry name" value="P-loop containing nucleoside triphosphate hydrolases"/>
    <property type="match status" value="1"/>
</dbReference>
<feature type="coiled-coil region" evidence="7">
    <location>
        <begin position="194"/>
        <end position="221"/>
    </location>
</feature>
<keyword evidence="6 7" id="KW-0238">DNA-binding</keyword>
<feature type="domain" description="SMC hinge" evidence="8">
    <location>
        <begin position="545"/>
        <end position="664"/>
    </location>
</feature>
<evidence type="ECO:0000256" key="5">
    <source>
        <dbReference type="ARBA" id="ARBA00023054"/>
    </source>
</evidence>
<evidence type="ECO:0000256" key="4">
    <source>
        <dbReference type="ARBA" id="ARBA00022840"/>
    </source>
</evidence>
<evidence type="ECO:0000313" key="10">
    <source>
        <dbReference type="Proteomes" id="UP000244338"/>
    </source>
</evidence>
<proteinExistence type="inferred from homology"/>
<dbReference type="PIRSF" id="PIRSF005719">
    <property type="entry name" value="SMC"/>
    <property type="match status" value="1"/>
</dbReference>
<sequence>MLFRFGVKWYQVFPKKEACEKGESGSCLHILRLEMNGFKSFAERTGIEFGPGITGIVGPNGSGKSNVSDALRWVLGEQSARSLRGGKMEDVIFSGSERLKRVNMAQVTLVLNNRDRTLPLDYEEVVIERRLFRDGESEYRVNGQTMRLKDMILLFTDTGVGKDAFSIIGQGRIDQILSTRPEDRRSIFEEVAGIVKIKQRKEEAEAKLQATDQDMERVRDITLEIESQLAPLRKEKEQAEAYLVEKQAYDNLKIRFLVTDIEEGSAELKRLGAEKERLEGDLSALDAKRHTLEAELLKHEETLATLEARERTLSQERLEAVTLVERLSGEGELLKVRREELKSRLAAREHQREEDSVKKREDEEALEALRDALHKRQASIAELEDVLLQNEGQATSVEALRAELAAQKDDYVDLYARTVQLHASLVKATETREKLRRDITHKEIQASSLKASWEEAHRAVQTIEEELQALRQTLDDLRQTLDALRGEKHTLDIHRERLNTQLDAATLRFQEAEARLKAVESGEDFGGFHEGTRAVLAAAREGRLHGVHGAVLDLLRIPEEFKLPVEVVLGAQLTHIVVEDEKSAREAIAYLKAEGRGRATFLPLTTIRGRTLTHEERGIVAREPRTLGVLQEMVEIDAAYAEILAYLLGTTIVTRDLVTANGLAKKLRHRYRIVTLDGDLVHPGGSMTGGGEKSRRSLFKARERERQLEQEKLKELRARVDTLQRELNTARDKENDLITRIRNQEQMYETLKSREGELRAAHQSAEEQVRVLKERLNALDFERTHLSLDLTTVTEEWQSLQARWESEEKKRAALEQAIASLEARLEQSEAALEEAQSSKNEAHLTLVRLKTVQEHEEKLYVEKKVELDKLTRALGTIEEEIKRIQTELQANEKAEVERQGRLQTTREKLSSLEREISRLLETQAALKKEVQETSQTLKTIEYERETVRKTLYEIETAYTRTYDRLDQALKELGETYRLTVKAARAQYDLIPEEERTPLKQALSLHKKRFESFGLVNLGAIEEARRLEERLGFLQAQLQDMERAKAALKKLIAGIEQEMLTRFRETFEGIRHAFRDVFRALFGGGDADLVFMDPASPLTSGIELMVEPPGKKMKQLSLLSGGERALTALSLLFAILKVRPVPFCVLDEVDSALDEANVSRFADFLRTFRKETQFIVITHRRGTMMAADQLYGVTMSTNGTSQVLSVTLKEARKKEILPTP</sequence>
<dbReference type="GO" id="GO:0007062">
    <property type="term" value="P:sister chromatid cohesion"/>
    <property type="evidence" value="ECO:0007669"/>
    <property type="project" value="InterPro"/>
</dbReference>
<comment type="domain">
    <text evidence="7">Contains large globular domains required for ATP hydrolysis at each terminus and a third globular domain forming a flexible hinge near the middle of the molecule. These domains are separated by coiled-coil structures.</text>
</comment>
<dbReference type="AlphaFoldDB" id="A0A2R6Y5H5"/>
<keyword evidence="4 7" id="KW-0067">ATP-binding</keyword>
<comment type="function">
    <text evidence="7">Required for chromosome condensation and partitioning.</text>
</comment>
<keyword evidence="3 7" id="KW-0547">Nucleotide-binding</keyword>
<name>A0A2R6Y5H5_9BACL</name>
<dbReference type="Gene3D" id="3.40.50.300">
    <property type="entry name" value="P-loop containing nucleotide triphosphate hydrolases"/>
    <property type="match status" value="2"/>
</dbReference>
<dbReference type="GO" id="GO:0016887">
    <property type="term" value="F:ATP hydrolysis activity"/>
    <property type="evidence" value="ECO:0007669"/>
    <property type="project" value="InterPro"/>
</dbReference>
<dbReference type="GO" id="GO:0030261">
    <property type="term" value="P:chromosome condensation"/>
    <property type="evidence" value="ECO:0007669"/>
    <property type="project" value="InterPro"/>
</dbReference>
<dbReference type="InterPro" id="IPR003395">
    <property type="entry name" value="RecF/RecN/SMC_N"/>
</dbReference>
<dbReference type="InterPro" id="IPR036277">
    <property type="entry name" value="SMC_hinge_sf"/>
</dbReference>
<evidence type="ECO:0000256" key="6">
    <source>
        <dbReference type="ARBA" id="ARBA00023125"/>
    </source>
</evidence>
<dbReference type="Pfam" id="PF06470">
    <property type="entry name" value="SMC_hinge"/>
    <property type="match status" value="1"/>
</dbReference>
<dbReference type="GO" id="GO:0005524">
    <property type="term" value="F:ATP binding"/>
    <property type="evidence" value="ECO:0007669"/>
    <property type="project" value="UniProtKB-UniRule"/>
</dbReference>
<evidence type="ECO:0000313" key="9">
    <source>
        <dbReference type="EMBL" id="PTQ57905.1"/>
    </source>
</evidence>
<dbReference type="PANTHER" id="PTHR43977">
    <property type="entry name" value="STRUCTURAL MAINTENANCE OF CHROMOSOMES PROTEIN 3"/>
    <property type="match status" value="1"/>
</dbReference>
<dbReference type="SMART" id="SM00968">
    <property type="entry name" value="SMC_hinge"/>
    <property type="match status" value="1"/>
</dbReference>
<comment type="subcellular location">
    <subcellularLocation>
        <location evidence="1 7">Cytoplasm</location>
    </subcellularLocation>
</comment>
<dbReference type="GO" id="GO:0005737">
    <property type="term" value="C:cytoplasm"/>
    <property type="evidence" value="ECO:0007669"/>
    <property type="project" value="UniProtKB-SubCell"/>
</dbReference>
<dbReference type="InterPro" id="IPR011890">
    <property type="entry name" value="SMC_prok"/>
</dbReference>
<reference evidence="10" key="1">
    <citation type="journal article" date="2018" name="Sci. Rep.">
        <title>Lignite coal burning seam in the remote Altai Mountains harbors a hydrogen-driven thermophilic microbial community.</title>
        <authorList>
            <person name="Kadnikov V.V."/>
            <person name="Mardanov A.V."/>
            <person name="Ivasenko D.A."/>
            <person name="Antsiferov D.V."/>
            <person name="Beletsky A.V."/>
            <person name="Karnachuk O.V."/>
            <person name="Ravin N.V."/>
        </authorList>
    </citation>
    <scope>NUCLEOTIDE SEQUENCE [LARGE SCALE GENOMIC DNA]</scope>
</reference>
<dbReference type="HAMAP" id="MF_01894">
    <property type="entry name" value="Smc_prok"/>
    <property type="match status" value="1"/>
</dbReference>
<dbReference type="NCBIfam" id="TIGR02168">
    <property type="entry name" value="SMC_prok_B"/>
    <property type="match status" value="1"/>
</dbReference>
<dbReference type="GO" id="GO:0003677">
    <property type="term" value="F:DNA binding"/>
    <property type="evidence" value="ECO:0007669"/>
    <property type="project" value="UniProtKB-UniRule"/>
</dbReference>
<comment type="caution">
    <text evidence="9">The sequence shown here is derived from an EMBL/GenBank/DDBJ whole genome shotgun (WGS) entry which is preliminary data.</text>
</comment>
<gene>
    <name evidence="7" type="primary">smc</name>
    <name evidence="9" type="ORF">BSOLF_0416</name>
</gene>
<evidence type="ECO:0000256" key="2">
    <source>
        <dbReference type="ARBA" id="ARBA00022490"/>
    </source>
</evidence>
<feature type="coiled-coil region" evidence="7">
    <location>
        <begin position="366"/>
        <end position="522"/>
    </location>
</feature>
<dbReference type="FunFam" id="3.40.50.300:FF:000984">
    <property type="entry name" value="Chromosome partition protein Smc"/>
    <property type="match status" value="1"/>
</dbReference>
<dbReference type="EMBL" id="PEBX01000001">
    <property type="protein sequence ID" value="PTQ57905.1"/>
    <property type="molecule type" value="Genomic_DNA"/>
</dbReference>
<dbReference type="Gene3D" id="1.20.1060.20">
    <property type="match status" value="1"/>
</dbReference>
<organism evidence="9 10">
    <name type="scientific">Candidatus Carbonibacillus altaicus</name>
    <dbReference type="NCBI Taxonomy" id="2163959"/>
    <lineage>
        <taxon>Bacteria</taxon>
        <taxon>Bacillati</taxon>
        <taxon>Bacillota</taxon>
        <taxon>Bacilli</taxon>
        <taxon>Bacillales</taxon>
        <taxon>Candidatus Carbonibacillus</taxon>
    </lineage>
</organism>
<dbReference type="InterPro" id="IPR027417">
    <property type="entry name" value="P-loop_NTPase"/>
</dbReference>
<comment type="subunit">
    <text evidence="7">Homodimer.</text>
</comment>
<evidence type="ECO:0000256" key="7">
    <source>
        <dbReference type="HAMAP-Rule" id="MF_01894"/>
    </source>
</evidence>
<protein>
    <recommendedName>
        <fullName evidence="7">Chromosome partition protein Smc</fullName>
    </recommendedName>
</protein>
<evidence type="ECO:0000256" key="1">
    <source>
        <dbReference type="ARBA" id="ARBA00004496"/>
    </source>
</evidence>
<dbReference type="CDD" id="cd03278">
    <property type="entry name" value="ABC_SMC_barmotin"/>
    <property type="match status" value="1"/>
</dbReference>
<dbReference type="GO" id="GO:0007059">
    <property type="term" value="P:chromosome segregation"/>
    <property type="evidence" value="ECO:0007669"/>
    <property type="project" value="UniProtKB-UniRule"/>
</dbReference>
<dbReference type="InterPro" id="IPR024704">
    <property type="entry name" value="SMC"/>
</dbReference>
<dbReference type="Gene3D" id="3.30.70.1620">
    <property type="match status" value="1"/>
</dbReference>
<dbReference type="GO" id="GO:0005694">
    <property type="term" value="C:chromosome"/>
    <property type="evidence" value="ECO:0007669"/>
    <property type="project" value="InterPro"/>
</dbReference>
<accession>A0A2R6Y5H5</accession>
<dbReference type="Pfam" id="PF02463">
    <property type="entry name" value="SMC_N"/>
    <property type="match status" value="1"/>
</dbReference>
<evidence type="ECO:0000259" key="8">
    <source>
        <dbReference type="SMART" id="SM00968"/>
    </source>
</evidence>
<comment type="similarity">
    <text evidence="7">Belongs to the SMC family.</text>
</comment>
<feature type="coiled-coil region" evidence="7">
    <location>
        <begin position="699"/>
        <end position="936"/>
    </location>
</feature>
<dbReference type="FunFam" id="3.40.50.300:FF:000901">
    <property type="entry name" value="Chromosome partition protein Smc"/>
    <property type="match status" value="1"/>
</dbReference>
<keyword evidence="5 7" id="KW-0175">Coiled coil</keyword>
<feature type="binding site" evidence="7">
    <location>
        <begin position="59"/>
        <end position="66"/>
    </location>
    <ligand>
        <name>ATP</name>
        <dbReference type="ChEBI" id="CHEBI:30616"/>
    </ligand>
</feature>
<evidence type="ECO:0000256" key="3">
    <source>
        <dbReference type="ARBA" id="ARBA00022741"/>
    </source>
</evidence>
<dbReference type="InterPro" id="IPR010935">
    <property type="entry name" value="SMC_hinge"/>
</dbReference>
<dbReference type="Gene3D" id="1.10.287.1490">
    <property type="match status" value="1"/>
</dbReference>
<feature type="coiled-coil region" evidence="7">
    <location>
        <begin position="1016"/>
        <end position="1057"/>
    </location>
</feature>
<dbReference type="SUPFAM" id="SSF75553">
    <property type="entry name" value="Smc hinge domain"/>
    <property type="match status" value="1"/>
</dbReference>